<gene>
    <name evidence="6" type="primary">nadK</name>
    <name evidence="7" type="ORF">SAMN02910418_02369</name>
</gene>
<comment type="subcellular location">
    <subcellularLocation>
        <location evidence="6">Cytoplasm</location>
    </subcellularLocation>
</comment>
<dbReference type="Pfam" id="PF01513">
    <property type="entry name" value="NAD_kinase"/>
    <property type="match status" value="1"/>
</dbReference>
<dbReference type="GO" id="GO:0005524">
    <property type="term" value="F:ATP binding"/>
    <property type="evidence" value="ECO:0007669"/>
    <property type="project" value="UniProtKB-KW"/>
</dbReference>
<dbReference type="PANTHER" id="PTHR20275">
    <property type="entry name" value="NAD KINASE"/>
    <property type="match status" value="1"/>
</dbReference>
<feature type="binding site" evidence="6">
    <location>
        <position position="135"/>
    </location>
    <ligand>
        <name>NAD(+)</name>
        <dbReference type="ChEBI" id="CHEBI:57540"/>
    </ligand>
</feature>
<dbReference type="GO" id="GO:0006741">
    <property type="term" value="P:NADP+ biosynthetic process"/>
    <property type="evidence" value="ECO:0007669"/>
    <property type="project" value="UniProtKB-UniRule"/>
</dbReference>
<feature type="active site" description="Proton acceptor" evidence="6">
    <location>
        <position position="50"/>
    </location>
</feature>
<dbReference type="PANTHER" id="PTHR20275:SF0">
    <property type="entry name" value="NAD KINASE"/>
    <property type="match status" value="1"/>
</dbReference>
<keyword evidence="2 6" id="KW-0418">Kinase</keyword>
<evidence type="ECO:0000256" key="1">
    <source>
        <dbReference type="ARBA" id="ARBA00022679"/>
    </source>
</evidence>
<evidence type="ECO:0000256" key="5">
    <source>
        <dbReference type="ARBA" id="ARBA00047925"/>
    </source>
</evidence>
<dbReference type="InterPro" id="IPR002504">
    <property type="entry name" value="NADK"/>
</dbReference>
<dbReference type="InterPro" id="IPR017437">
    <property type="entry name" value="ATP-NAD_kinase_PpnK-typ_C"/>
</dbReference>
<dbReference type="InterPro" id="IPR016064">
    <property type="entry name" value="NAD/diacylglycerol_kinase_sf"/>
</dbReference>
<keyword evidence="1 6" id="KW-0808">Transferase</keyword>
<dbReference type="HAMAP" id="MF_00361">
    <property type="entry name" value="NAD_kinase"/>
    <property type="match status" value="1"/>
</dbReference>
<evidence type="ECO:0000313" key="7">
    <source>
        <dbReference type="EMBL" id="SEA76940.1"/>
    </source>
</evidence>
<comment type="similarity">
    <text evidence="6">Belongs to the NAD kinase family.</text>
</comment>
<feature type="binding site" evidence="6">
    <location>
        <position position="189"/>
    </location>
    <ligand>
        <name>NAD(+)</name>
        <dbReference type="ChEBI" id="CHEBI:57540"/>
    </ligand>
</feature>
<comment type="catalytic activity">
    <reaction evidence="5 6">
        <text>NAD(+) + ATP = ADP + NADP(+) + H(+)</text>
        <dbReference type="Rhea" id="RHEA:18629"/>
        <dbReference type="ChEBI" id="CHEBI:15378"/>
        <dbReference type="ChEBI" id="CHEBI:30616"/>
        <dbReference type="ChEBI" id="CHEBI:57540"/>
        <dbReference type="ChEBI" id="CHEBI:58349"/>
        <dbReference type="ChEBI" id="CHEBI:456216"/>
        <dbReference type="EC" id="2.7.1.23"/>
    </reaction>
</comment>
<dbReference type="GO" id="GO:0051287">
    <property type="term" value="F:NAD binding"/>
    <property type="evidence" value="ECO:0007669"/>
    <property type="project" value="UniProtKB-ARBA"/>
</dbReference>
<accession>A0A1H4DX48</accession>
<evidence type="ECO:0000256" key="4">
    <source>
        <dbReference type="ARBA" id="ARBA00023027"/>
    </source>
</evidence>
<dbReference type="Gene3D" id="3.40.50.10330">
    <property type="entry name" value="Probable inorganic polyphosphate/atp-NAD kinase, domain 1"/>
    <property type="match status" value="1"/>
</dbReference>
<dbReference type="AlphaFoldDB" id="A0A1H4DX48"/>
<keyword evidence="6" id="KW-0547">Nucleotide-binding</keyword>
<dbReference type="GO" id="GO:0003951">
    <property type="term" value="F:NAD+ kinase activity"/>
    <property type="evidence" value="ECO:0007669"/>
    <property type="project" value="UniProtKB-UniRule"/>
</dbReference>
<keyword evidence="6" id="KW-0963">Cytoplasm</keyword>
<dbReference type="GO" id="GO:0046872">
    <property type="term" value="F:metal ion binding"/>
    <property type="evidence" value="ECO:0007669"/>
    <property type="project" value="UniProtKB-UniRule"/>
</dbReference>
<evidence type="ECO:0000256" key="3">
    <source>
        <dbReference type="ARBA" id="ARBA00022857"/>
    </source>
</evidence>
<name>A0A1H4DX48_9ACTO</name>
<organism evidence="7 8">
    <name type="scientific">Bowdeniella nasicola</name>
    <dbReference type="NCBI Taxonomy" id="208480"/>
    <lineage>
        <taxon>Bacteria</taxon>
        <taxon>Bacillati</taxon>
        <taxon>Actinomycetota</taxon>
        <taxon>Actinomycetes</taxon>
        <taxon>Actinomycetales</taxon>
        <taxon>Actinomycetaceae</taxon>
        <taxon>Bowdeniella</taxon>
    </lineage>
</organism>
<keyword evidence="8" id="KW-1185">Reference proteome</keyword>
<feature type="binding site" evidence="6">
    <location>
        <position position="154"/>
    </location>
    <ligand>
        <name>NAD(+)</name>
        <dbReference type="ChEBI" id="CHEBI:57540"/>
    </ligand>
</feature>
<feature type="binding site" evidence="6">
    <location>
        <begin position="165"/>
        <end position="170"/>
    </location>
    <ligand>
        <name>NAD(+)</name>
        <dbReference type="ChEBI" id="CHEBI:57540"/>
    </ligand>
</feature>
<proteinExistence type="inferred from homology"/>
<dbReference type="SUPFAM" id="SSF111331">
    <property type="entry name" value="NAD kinase/diacylglycerol kinase-like"/>
    <property type="match status" value="1"/>
</dbReference>
<sequence>MTRIGIVSRQQESDLARIPHVVRLVEDAGGTVVAESELRTADVVLVLGGDGTILRAAEGVRGTDIPVIGVNFGHVGFLAEADPESLADVVARLVVRDFTVETRMTLAVRVTQPDGSVETGWALNELALEKVERARMVDLTIGVDDHPISSYSCDALVVSTPTGSTAYAFSAGGPVVWPNVEAILIVPIAAHALFARPLVVGPDSTITVVMNEMGFVDGELWCDGRRRLAAPVGSHIEITHAEEPVHLARLWTSPFSGRLVAKFKLPVRSWRHQERP</sequence>
<dbReference type="Proteomes" id="UP000199288">
    <property type="component" value="Unassembled WGS sequence"/>
</dbReference>
<feature type="binding site" evidence="6">
    <location>
        <begin position="124"/>
        <end position="125"/>
    </location>
    <ligand>
        <name>NAD(+)</name>
        <dbReference type="ChEBI" id="CHEBI:57540"/>
    </ligand>
</feature>
<dbReference type="RefSeq" id="WP_092566127.1">
    <property type="nucleotide sequence ID" value="NZ_FNQV01000021.1"/>
</dbReference>
<dbReference type="Pfam" id="PF20143">
    <property type="entry name" value="NAD_kinase_C"/>
    <property type="match status" value="1"/>
</dbReference>
<keyword evidence="6" id="KW-0067">ATP-binding</keyword>
<dbReference type="GO" id="GO:0019674">
    <property type="term" value="P:NAD+ metabolic process"/>
    <property type="evidence" value="ECO:0007669"/>
    <property type="project" value="InterPro"/>
</dbReference>
<comment type="caution">
    <text evidence="6">Lacks conserved residue(s) required for the propagation of feature annotation.</text>
</comment>
<dbReference type="Gene3D" id="2.60.200.30">
    <property type="entry name" value="Probable inorganic polyphosphate/atp-NAD kinase, domain 2"/>
    <property type="match status" value="1"/>
</dbReference>
<dbReference type="EMBL" id="FNQV01000021">
    <property type="protein sequence ID" value="SEA76940.1"/>
    <property type="molecule type" value="Genomic_DNA"/>
</dbReference>
<evidence type="ECO:0000256" key="2">
    <source>
        <dbReference type="ARBA" id="ARBA00022777"/>
    </source>
</evidence>
<comment type="function">
    <text evidence="6">Involved in the regulation of the intracellular balance of NAD and NADP, and is a key enzyme in the biosynthesis of NADP. Catalyzes specifically the phosphorylation on 2'-hydroxyl of the adenosine moiety of NAD to yield NADP.</text>
</comment>
<feature type="binding site" evidence="6">
    <location>
        <position position="55"/>
    </location>
    <ligand>
        <name>NAD(+)</name>
        <dbReference type="ChEBI" id="CHEBI:57540"/>
    </ligand>
</feature>
<dbReference type="EC" id="2.7.1.23" evidence="6"/>
<evidence type="ECO:0000313" key="8">
    <source>
        <dbReference type="Proteomes" id="UP000199288"/>
    </source>
</evidence>
<evidence type="ECO:0000256" key="6">
    <source>
        <dbReference type="HAMAP-Rule" id="MF_00361"/>
    </source>
</evidence>
<dbReference type="InterPro" id="IPR017438">
    <property type="entry name" value="ATP-NAD_kinase_N"/>
</dbReference>
<dbReference type="OrthoDB" id="9774737at2"/>
<dbReference type="GO" id="GO:0005737">
    <property type="term" value="C:cytoplasm"/>
    <property type="evidence" value="ECO:0007669"/>
    <property type="project" value="UniProtKB-SubCell"/>
</dbReference>
<feature type="binding site" evidence="6">
    <location>
        <begin position="50"/>
        <end position="51"/>
    </location>
    <ligand>
        <name>NAD(+)</name>
        <dbReference type="ChEBI" id="CHEBI:57540"/>
    </ligand>
</feature>
<keyword evidence="3 6" id="KW-0521">NADP</keyword>
<reference evidence="8" key="1">
    <citation type="submission" date="2016-10" db="EMBL/GenBank/DDBJ databases">
        <authorList>
            <person name="Varghese N."/>
            <person name="Submissions S."/>
        </authorList>
    </citation>
    <scope>NUCLEOTIDE SEQUENCE [LARGE SCALE GENOMIC DNA]</scope>
    <source>
        <strain evidence="8">KPR-1</strain>
    </source>
</reference>
<comment type="cofactor">
    <cofactor evidence="6">
        <name>a divalent metal cation</name>
        <dbReference type="ChEBI" id="CHEBI:60240"/>
    </cofactor>
</comment>
<keyword evidence="4 6" id="KW-0520">NAD</keyword>
<dbReference type="NCBIfam" id="NF002892">
    <property type="entry name" value="PRK03372.1"/>
    <property type="match status" value="1"/>
</dbReference>
<protein>
    <recommendedName>
        <fullName evidence="6">NAD kinase</fullName>
        <ecNumber evidence="6">2.7.1.23</ecNumber>
    </recommendedName>
    <alternativeName>
        <fullName evidence="6">ATP-dependent NAD kinase</fullName>
    </alternativeName>
</protein>